<protein>
    <recommendedName>
        <fullName evidence="7">GPP34 family phosphoprotein</fullName>
    </recommendedName>
</protein>
<dbReference type="Pfam" id="PF05719">
    <property type="entry name" value="GPP34"/>
    <property type="match status" value="1"/>
</dbReference>
<evidence type="ECO:0000313" key="5">
    <source>
        <dbReference type="EMBL" id="NIH58306.1"/>
    </source>
</evidence>
<name>A0ABX0SJZ8_9ACTN</name>
<dbReference type="Gene3D" id="1.10.3630.10">
    <property type="entry name" value="yeast vps74-n-term truncation variant domain like"/>
    <property type="match status" value="1"/>
</dbReference>
<dbReference type="Proteomes" id="UP000749311">
    <property type="component" value="Unassembled WGS sequence"/>
</dbReference>
<comment type="subcellular location">
    <subcellularLocation>
        <location evidence="1">Golgi apparatus membrane</location>
        <topology evidence="1">Peripheral membrane protein</topology>
        <orientation evidence="1">Cytoplasmic side</orientation>
    </subcellularLocation>
</comment>
<keyword evidence="6" id="KW-1185">Reference proteome</keyword>
<evidence type="ECO:0008006" key="7">
    <source>
        <dbReference type="Google" id="ProtNLM"/>
    </source>
</evidence>
<keyword evidence="4" id="KW-0472">Membrane</keyword>
<evidence type="ECO:0000313" key="6">
    <source>
        <dbReference type="Proteomes" id="UP000749311"/>
    </source>
</evidence>
<comment type="caution">
    <text evidence="5">The sequence shown here is derived from an EMBL/GenBank/DDBJ whole genome shotgun (WGS) entry which is preliminary data.</text>
</comment>
<accession>A0ABX0SJZ8</accession>
<evidence type="ECO:0000256" key="1">
    <source>
        <dbReference type="ARBA" id="ARBA00004255"/>
    </source>
</evidence>
<dbReference type="RefSeq" id="WP_167170448.1">
    <property type="nucleotide sequence ID" value="NZ_BAAAOO010000004.1"/>
</dbReference>
<proteinExistence type="predicted"/>
<reference evidence="5 6" key="1">
    <citation type="submission" date="2020-02" db="EMBL/GenBank/DDBJ databases">
        <title>Sequencing the genomes of 1000 actinobacteria strains.</title>
        <authorList>
            <person name="Klenk H.-P."/>
        </authorList>
    </citation>
    <scope>NUCLEOTIDE SEQUENCE [LARGE SCALE GENOMIC DNA]</scope>
    <source>
        <strain evidence="5 6">DSM 19609</strain>
    </source>
</reference>
<keyword evidence="2" id="KW-0333">Golgi apparatus</keyword>
<evidence type="ECO:0000256" key="3">
    <source>
        <dbReference type="ARBA" id="ARBA00023121"/>
    </source>
</evidence>
<evidence type="ECO:0000256" key="4">
    <source>
        <dbReference type="ARBA" id="ARBA00023136"/>
    </source>
</evidence>
<organism evidence="5 6">
    <name type="scientific">Brooklawnia cerclae</name>
    <dbReference type="NCBI Taxonomy" id="349934"/>
    <lineage>
        <taxon>Bacteria</taxon>
        <taxon>Bacillati</taxon>
        <taxon>Actinomycetota</taxon>
        <taxon>Actinomycetes</taxon>
        <taxon>Propionibacteriales</taxon>
        <taxon>Propionibacteriaceae</taxon>
        <taxon>Brooklawnia</taxon>
    </lineage>
</organism>
<gene>
    <name evidence="5" type="ORF">FB473_003001</name>
</gene>
<keyword evidence="3" id="KW-0446">Lipid-binding</keyword>
<sequence>MVIAEDLFLLLTQSSGASEIDATYRDYALTAAAVTDLVADERVWLSRDKEPLVNVLSDRPVGHPVLDDVLARVARLNRRRLSTLFDSGGRTAFVTGQHLATIGVVRAEKTFWQGWRFPEVDPRPEQLVRLRLTSVLRGDAGATDQEMALLALLDATEATPNVLRAEVGDLGNKEIHRRIGQITQAHPAGAAVRQAIEAATAVMVATIIVPGIVT</sequence>
<dbReference type="EMBL" id="JAAMOZ010000003">
    <property type="protein sequence ID" value="NIH58306.1"/>
    <property type="molecule type" value="Genomic_DNA"/>
</dbReference>
<dbReference type="InterPro" id="IPR008628">
    <property type="entry name" value="GPP34-like"/>
</dbReference>
<evidence type="ECO:0000256" key="2">
    <source>
        <dbReference type="ARBA" id="ARBA00023034"/>
    </source>
</evidence>
<dbReference type="InterPro" id="IPR038261">
    <property type="entry name" value="GPP34-like_sf"/>
</dbReference>